<dbReference type="EMBL" id="DS547102">
    <property type="protein sequence ID" value="EDR08107.1"/>
    <property type="molecule type" value="Genomic_DNA"/>
</dbReference>
<accession>B0DAX6</accession>
<feature type="non-terminal residue" evidence="5">
    <location>
        <position position="1"/>
    </location>
</feature>
<comment type="subcellular location">
    <subcellularLocation>
        <location evidence="1">Membrane</location>
        <topology evidence="1">Multi-pass membrane protein</topology>
    </subcellularLocation>
</comment>
<keyword evidence="3" id="KW-0812">Transmembrane</keyword>
<sequence length="395" mass="41301">IPDGGGKSWLMIVCCSILCFWFVGTSYSWGVLQAALVDRGLAPASTLSFIGSISICLLAVLAMINSRALGVIGARKMGIIGVLFMGLGQILAGFATHNVAGLFMTAGVMMGIGVSQCFMVVSITPVQYFSTKRGTAVGIVYAGGGLGGGVISLSLEAGVRKLGVEWTFRIVGLLMLATGLPAAWFVKERFTVMRKQFIDWSLFKNSDFLFLFVAGALGTFPLIVPPFFLPLYAQSLHLSATLGAVLVCVWNFSSAVGRVFTGICSDRVFGPLNTLFLILSLIALSLLVIWPTSTSFGPVLVFALINGAASGGFFAIMPTVVGSVMGTQLMAVAFGMIVTGWVGGYLAGAPIAGYILTAFGGTGHGISAYRPAMFYAGGIAATAALIIGALRFRRS</sequence>
<dbReference type="GO" id="GO:0022857">
    <property type="term" value="F:transmembrane transporter activity"/>
    <property type="evidence" value="ECO:0007669"/>
    <property type="project" value="InterPro"/>
</dbReference>
<feature type="transmembrane region" description="Helical" evidence="3">
    <location>
        <begin position="207"/>
        <end position="228"/>
    </location>
</feature>
<evidence type="ECO:0000259" key="4">
    <source>
        <dbReference type="PROSITE" id="PS50850"/>
    </source>
</evidence>
<feature type="transmembrane region" description="Helical" evidence="3">
    <location>
        <begin position="296"/>
        <end position="317"/>
    </location>
</feature>
<dbReference type="PANTHER" id="PTHR11360:SF305">
    <property type="entry name" value="MAJOR FACILITATOR SUPERFAMILY (MFS) PROFILE DOMAIN-CONTAINING PROTEIN"/>
    <property type="match status" value="1"/>
</dbReference>
<feature type="transmembrane region" description="Helical" evidence="3">
    <location>
        <begin position="372"/>
        <end position="392"/>
    </location>
</feature>
<dbReference type="Gene3D" id="1.20.1250.20">
    <property type="entry name" value="MFS general substrate transporter like domains"/>
    <property type="match status" value="2"/>
</dbReference>
<proteinExistence type="inferred from homology"/>
<evidence type="ECO:0000313" key="5">
    <source>
        <dbReference type="EMBL" id="EDR08107.1"/>
    </source>
</evidence>
<keyword evidence="3" id="KW-1133">Transmembrane helix</keyword>
<protein>
    <submittedName>
        <fullName evidence="5">Predicted protein</fullName>
    </submittedName>
</protein>
<feature type="transmembrane region" description="Helical" evidence="3">
    <location>
        <begin position="41"/>
        <end position="65"/>
    </location>
</feature>
<dbReference type="AlphaFoldDB" id="B0DAX6"/>
<feature type="domain" description="Major facilitator superfamily (MFS) profile" evidence="4">
    <location>
        <begin position="207"/>
        <end position="395"/>
    </location>
</feature>
<dbReference type="GO" id="GO:0016020">
    <property type="term" value="C:membrane"/>
    <property type="evidence" value="ECO:0007669"/>
    <property type="project" value="UniProtKB-SubCell"/>
</dbReference>
<dbReference type="InterPro" id="IPR050327">
    <property type="entry name" value="Proton-linked_MCT"/>
</dbReference>
<name>B0DAX6_LACBS</name>
<feature type="transmembrane region" description="Helical" evidence="3">
    <location>
        <begin position="135"/>
        <end position="154"/>
    </location>
</feature>
<feature type="non-terminal residue" evidence="5">
    <location>
        <position position="395"/>
    </location>
</feature>
<dbReference type="RefSeq" id="XP_001881177.1">
    <property type="nucleotide sequence ID" value="XM_001881142.1"/>
</dbReference>
<dbReference type="OrthoDB" id="2213137at2759"/>
<gene>
    <name evidence="5" type="ORF">LACBIDRAFT_167022</name>
</gene>
<dbReference type="SUPFAM" id="SSF103473">
    <property type="entry name" value="MFS general substrate transporter"/>
    <property type="match status" value="1"/>
</dbReference>
<keyword evidence="3" id="KW-0472">Membrane</keyword>
<feature type="transmembrane region" description="Helical" evidence="3">
    <location>
        <begin position="102"/>
        <end position="123"/>
    </location>
</feature>
<feature type="transmembrane region" description="Helical" evidence="3">
    <location>
        <begin position="240"/>
        <end position="260"/>
    </location>
</feature>
<feature type="transmembrane region" description="Helical" evidence="3">
    <location>
        <begin position="9"/>
        <end position="29"/>
    </location>
</feature>
<dbReference type="Pfam" id="PF07690">
    <property type="entry name" value="MFS_1"/>
    <property type="match status" value="1"/>
</dbReference>
<evidence type="ECO:0000256" key="2">
    <source>
        <dbReference type="ARBA" id="ARBA00006727"/>
    </source>
</evidence>
<feature type="transmembrane region" description="Helical" evidence="3">
    <location>
        <begin position="77"/>
        <end position="96"/>
    </location>
</feature>
<evidence type="ECO:0000256" key="3">
    <source>
        <dbReference type="SAM" id="Phobius"/>
    </source>
</evidence>
<dbReference type="Proteomes" id="UP000001194">
    <property type="component" value="Unassembled WGS sequence"/>
</dbReference>
<feature type="transmembrane region" description="Helical" evidence="3">
    <location>
        <begin position="329"/>
        <end position="352"/>
    </location>
</feature>
<feature type="transmembrane region" description="Helical" evidence="3">
    <location>
        <begin position="272"/>
        <end position="290"/>
    </location>
</feature>
<feature type="transmembrane region" description="Helical" evidence="3">
    <location>
        <begin position="166"/>
        <end position="186"/>
    </location>
</feature>
<dbReference type="PROSITE" id="PS50850">
    <property type="entry name" value="MFS"/>
    <property type="match status" value="1"/>
</dbReference>
<dbReference type="PANTHER" id="PTHR11360">
    <property type="entry name" value="MONOCARBOXYLATE TRANSPORTER"/>
    <property type="match status" value="1"/>
</dbReference>
<comment type="similarity">
    <text evidence="2">Belongs to the major facilitator superfamily. Monocarboxylate porter (TC 2.A.1.13) family.</text>
</comment>
<dbReference type="InterPro" id="IPR011701">
    <property type="entry name" value="MFS"/>
</dbReference>
<keyword evidence="6" id="KW-1185">Reference proteome</keyword>
<dbReference type="InterPro" id="IPR036259">
    <property type="entry name" value="MFS_trans_sf"/>
</dbReference>
<dbReference type="KEGG" id="lbc:LACBIDRAFT_167022"/>
<evidence type="ECO:0000313" key="6">
    <source>
        <dbReference type="Proteomes" id="UP000001194"/>
    </source>
</evidence>
<dbReference type="GeneID" id="6076950"/>
<dbReference type="HOGENOM" id="CLU_001265_1_2_1"/>
<reference evidence="5 6" key="1">
    <citation type="journal article" date="2008" name="Nature">
        <title>The genome of Laccaria bicolor provides insights into mycorrhizal symbiosis.</title>
        <authorList>
            <person name="Martin F."/>
            <person name="Aerts A."/>
            <person name="Ahren D."/>
            <person name="Brun A."/>
            <person name="Danchin E.G.J."/>
            <person name="Duchaussoy F."/>
            <person name="Gibon J."/>
            <person name="Kohler A."/>
            <person name="Lindquist E."/>
            <person name="Pereda V."/>
            <person name="Salamov A."/>
            <person name="Shapiro H.J."/>
            <person name="Wuyts J."/>
            <person name="Blaudez D."/>
            <person name="Buee M."/>
            <person name="Brokstein P."/>
            <person name="Canbaeck B."/>
            <person name="Cohen D."/>
            <person name="Courty P.E."/>
            <person name="Coutinho P.M."/>
            <person name="Delaruelle C."/>
            <person name="Detter J.C."/>
            <person name="Deveau A."/>
            <person name="DiFazio S."/>
            <person name="Duplessis S."/>
            <person name="Fraissinet-Tachet L."/>
            <person name="Lucic E."/>
            <person name="Frey-Klett P."/>
            <person name="Fourrey C."/>
            <person name="Feussner I."/>
            <person name="Gay G."/>
            <person name="Grimwood J."/>
            <person name="Hoegger P.J."/>
            <person name="Jain P."/>
            <person name="Kilaru S."/>
            <person name="Labbe J."/>
            <person name="Lin Y.C."/>
            <person name="Legue V."/>
            <person name="Le Tacon F."/>
            <person name="Marmeisse R."/>
            <person name="Melayah D."/>
            <person name="Montanini B."/>
            <person name="Muratet M."/>
            <person name="Nehls U."/>
            <person name="Niculita-Hirzel H."/>
            <person name="Oudot-Le Secq M.P."/>
            <person name="Peter M."/>
            <person name="Quesneville H."/>
            <person name="Rajashekar B."/>
            <person name="Reich M."/>
            <person name="Rouhier N."/>
            <person name="Schmutz J."/>
            <person name="Yin T."/>
            <person name="Chalot M."/>
            <person name="Henrissat B."/>
            <person name="Kuees U."/>
            <person name="Lucas S."/>
            <person name="Van de Peer Y."/>
            <person name="Podila G.K."/>
            <person name="Polle A."/>
            <person name="Pukkila P.J."/>
            <person name="Richardson P.M."/>
            <person name="Rouze P."/>
            <person name="Sanders I.R."/>
            <person name="Stajich J.E."/>
            <person name="Tunlid A."/>
            <person name="Tuskan G."/>
            <person name="Grigoriev I.V."/>
        </authorList>
    </citation>
    <scope>NUCLEOTIDE SEQUENCE [LARGE SCALE GENOMIC DNA]</scope>
    <source>
        <strain evidence="6">S238N-H82 / ATCC MYA-4686</strain>
    </source>
</reference>
<dbReference type="InterPro" id="IPR020846">
    <property type="entry name" value="MFS_dom"/>
</dbReference>
<organism evidence="6">
    <name type="scientific">Laccaria bicolor (strain S238N-H82 / ATCC MYA-4686)</name>
    <name type="common">Bicoloured deceiver</name>
    <name type="synonym">Laccaria laccata var. bicolor</name>
    <dbReference type="NCBI Taxonomy" id="486041"/>
    <lineage>
        <taxon>Eukaryota</taxon>
        <taxon>Fungi</taxon>
        <taxon>Dikarya</taxon>
        <taxon>Basidiomycota</taxon>
        <taxon>Agaricomycotina</taxon>
        <taxon>Agaricomycetes</taxon>
        <taxon>Agaricomycetidae</taxon>
        <taxon>Agaricales</taxon>
        <taxon>Agaricineae</taxon>
        <taxon>Hydnangiaceae</taxon>
        <taxon>Laccaria</taxon>
    </lineage>
</organism>
<evidence type="ECO:0000256" key="1">
    <source>
        <dbReference type="ARBA" id="ARBA00004141"/>
    </source>
</evidence>
<dbReference type="InParanoid" id="B0DAX6"/>